<evidence type="ECO:0000259" key="1">
    <source>
        <dbReference type="Pfam" id="PF01850"/>
    </source>
</evidence>
<proteinExistence type="predicted"/>
<dbReference type="Gene3D" id="3.40.50.1010">
    <property type="entry name" value="5'-nuclease"/>
    <property type="match status" value="1"/>
</dbReference>
<feature type="domain" description="PIN" evidence="1">
    <location>
        <begin position="4"/>
        <end position="119"/>
    </location>
</feature>
<gene>
    <name evidence="2" type="ORF">MNBD_NITROSPIRAE01-1920</name>
</gene>
<evidence type="ECO:0000313" key="2">
    <source>
        <dbReference type="EMBL" id="VAX25899.1"/>
    </source>
</evidence>
<dbReference type="PANTHER" id="PTHR36173:SF2">
    <property type="entry name" value="RIBONUCLEASE VAPC16"/>
    <property type="match status" value="1"/>
</dbReference>
<name>A0A3B1C6W5_9ZZZZ</name>
<dbReference type="SUPFAM" id="SSF88723">
    <property type="entry name" value="PIN domain-like"/>
    <property type="match status" value="1"/>
</dbReference>
<dbReference type="InterPro" id="IPR002716">
    <property type="entry name" value="PIN_dom"/>
</dbReference>
<protein>
    <submittedName>
        <fullName evidence="2">Death on curing protein, Doc toxin</fullName>
    </submittedName>
</protein>
<dbReference type="InterPro" id="IPR041705">
    <property type="entry name" value="PIN_Sll0205"/>
</dbReference>
<dbReference type="AlphaFoldDB" id="A0A3B1C6W5"/>
<sequence length="125" mass="14074">MNLLLDTHVLIWSLENNATLSDIAREAIVDGENVVFVSAVSVWEISVKQTLGKLSVPDNLISEIQLHRFTPLEIGFHHAKLAGELPPIHKDPFDRMLIAQAMLEKLQLVTRDSFMSQYDVKILNA</sequence>
<reference evidence="2" key="1">
    <citation type="submission" date="2018-06" db="EMBL/GenBank/DDBJ databases">
        <authorList>
            <person name="Zhirakovskaya E."/>
        </authorList>
    </citation>
    <scope>NUCLEOTIDE SEQUENCE</scope>
</reference>
<dbReference type="PANTHER" id="PTHR36173">
    <property type="entry name" value="RIBONUCLEASE VAPC16-RELATED"/>
    <property type="match status" value="1"/>
</dbReference>
<accession>A0A3B1C6W5</accession>
<dbReference type="InterPro" id="IPR052919">
    <property type="entry name" value="TA_system_RNase"/>
</dbReference>
<dbReference type="Pfam" id="PF01850">
    <property type="entry name" value="PIN"/>
    <property type="match status" value="1"/>
</dbReference>
<dbReference type="EMBL" id="UOGF01000003">
    <property type="protein sequence ID" value="VAX25899.1"/>
    <property type="molecule type" value="Genomic_DNA"/>
</dbReference>
<dbReference type="CDD" id="cd09872">
    <property type="entry name" value="PIN_Sll0205-like"/>
    <property type="match status" value="1"/>
</dbReference>
<organism evidence="2">
    <name type="scientific">hydrothermal vent metagenome</name>
    <dbReference type="NCBI Taxonomy" id="652676"/>
    <lineage>
        <taxon>unclassified sequences</taxon>
        <taxon>metagenomes</taxon>
        <taxon>ecological metagenomes</taxon>
    </lineage>
</organism>
<dbReference type="InterPro" id="IPR029060">
    <property type="entry name" value="PIN-like_dom_sf"/>
</dbReference>